<dbReference type="EMBL" id="QZXA01000013">
    <property type="protein sequence ID" value="RJT29707.1"/>
    <property type="molecule type" value="Genomic_DNA"/>
</dbReference>
<dbReference type="InterPro" id="IPR052157">
    <property type="entry name" value="BCAA_transport_permease"/>
</dbReference>
<keyword evidence="2" id="KW-0813">Transport</keyword>
<proteinExistence type="inferred from homology"/>
<evidence type="ECO:0000256" key="1">
    <source>
        <dbReference type="ARBA" id="ARBA00004651"/>
    </source>
</evidence>
<keyword evidence="6" id="KW-1133">Transmembrane helix</keyword>
<accession>A0A6M7TFN6</accession>
<keyword evidence="7" id="KW-0472">Membrane</keyword>
<dbReference type="GO" id="GO:0005886">
    <property type="term" value="C:plasma membrane"/>
    <property type="evidence" value="ECO:0007669"/>
    <property type="project" value="UniProtKB-SubCell"/>
</dbReference>
<evidence type="ECO:0000256" key="5">
    <source>
        <dbReference type="ARBA" id="ARBA00022970"/>
    </source>
</evidence>
<gene>
    <name evidence="9" type="ORF">D3242_27730</name>
</gene>
<evidence type="ECO:0000313" key="10">
    <source>
        <dbReference type="Proteomes" id="UP000275530"/>
    </source>
</evidence>
<comment type="caution">
    <text evidence="9">The sequence shown here is derived from an EMBL/GenBank/DDBJ whole genome shotgun (WGS) entry which is preliminary data.</text>
</comment>
<evidence type="ECO:0000256" key="6">
    <source>
        <dbReference type="ARBA" id="ARBA00022989"/>
    </source>
</evidence>
<keyword evidence="10" id="KW-1185">Reference proteome</keyword>
<evidence type="ECO:0000256" key="7">
    <source>
        <dbReference type="ARBA" id="ARBA00023136"/>
    </source>
</evidence>
<comment type="subcellular location">
    <subcellularLocation>
        <location evidence="1">Cell membrane</location>
        <topology evidence="1">Multi-pass membrane protein</topology>
    </subcellularLocation>
</comment>
<evidence type="ECO:0000256" key="8">
    <source>
        <dbReference type="ARBA" id="ARBA00037998"/>
    </source>
</evidence>
<dbReference type="PANTHER" id="PTHR11795">
    <property type="entry name" value="BRANCHED-CHAIN AMINO ACID TRANSPORT SYSTEM PERMEASE PROTEIN LIVH"/>
    <property type="match status" value="1"/>
</dbReference>
<evidence type="ECO:0000256" key="2">
    <source>
        <dbReference type="ARBA" id="ARBA00022448"/>
    </source>
</evidence>
<reference evidence="9 10" key="1">
    <citation type="submission" date="2018-09" db="EMBL/GenBank/DDBJ databases">
        <title>Mesorhizobium carmichaelinearum sp. nov. isolated from Carmichaelinea spp. root nodules in New Zealand.</title>
        <authorList>
            <person name="De Meyer S.E."/>
        </authorList>
    </citation>
    <scope>NUCLEOTIDE SEQUENCE [LARGE SCALE GENOMIC DNA]</scope>
    <source>
        <strain evidence="9 10">LMG 28313</strain>
    </source>
</reference>
<evidence type="ECO:0000256" key="4">
    <source>
        <dbReference type="ARBA" id="ARBA00022692"/>
    </source>
</evidence>
<sequence>MEWFDALVQGILLGGMYAQYALGMALMFGVMRIVNISHGDLVILLSLIGISMASAWGLGPLPVLIVLVPLAVLMGWVLQKAVLNRVVGSDPLPSLIATFGLSIALQNLMLQIWSANSRSLPGHGIESQSIEIGAVYIGLLPLIVLAVATGLTWGLDLTLKRTRFGRALRAASADVEAAAMTGINPRAVYAMATAAAVGILGFAAVFQALRSTVAPADGPAQLIYAFEAVIIGGMGTVWGAFVGSMVLGISQAIGFRIDPGFGVLAGHIVFLIVLATRPQGLFGKALA</sequence>
<evidence type="ECO:0000313" key="9">
    <source>
        <dbReference type="EMBL" id="RJT29707.1"/>
    </source>
</evidence>
<dbReference type="InterPro" id="IPR001851">
    <property type="entry name" value="ABC_transp_permease"/>
</dbReference>
<keyword evidence="4" id="KW-0812">Transmembrane</keyword>
<dbReference type="Pfam" id="PF02653">
    <property type="entry name" value="BPD_transp_2"/>
    <property type="match status" value="1"/>
</dbReference>
<dbReference type="RefSeq" id="WP_064985993.1">
    <property type="nucleotide sequence ID" value="NZ_CP033507.1"/>
</dbReference>
<dbReference type="AlphaFoldDB" id="A0A6M7TFN6"/>
<comment type="similarity">
    <text evidence="8">Belongs to the binding-protein-dependent transport system permease family. LivHM subfamily.</text>
</comment>
<dbReference type="GO" id="GO:0006865">
    <property type="term" value="P:amino acid transport"/>
    <property type="evidence" value="ECO:0007669"/>
    <property type="project" value="UniProtKB-KW"/>
</dbReference>
<evidence type="ECO:0000256" key="3">
    <source>
        <dbReference type="ARBA" id="ARBA00022475"/>
    </source>
</evidence>
<dbReference type="Proteomes" id="UP000275530">
    <property type="component" value="Unassembled WGS sequence"/>
</dbReference>
<dbReference type="GO" id="GO:0022857">
    <property type="term" value="F:transmembrane transporter activity"/>
    <property type="evidence" value="ECO:0007669"/>
    <property type="project" value="InterPro"/>
</dbReference>
<keyword evidence="3" id="KW-1003">Cell membrane</keyword>
<protein>
    <submittedName>
        <fullName evidence="9">Branched-chain amino acid ABC transporter permease</fullName>
    </submittedName>
</protein>
<name>A0A6M7TFN6_9HYPH</name>
<keyword evidence="5" id="KW-0029">Amino-acid transport</keyword>
<dbReference type="CDD" id="cd06582">
    <property type="entry name" value="TM_PBP1_LivH_like"/>
    <property type="match status" value="1"/>
</dbReference>
<dbReference type="PANTHER" id="PTHR11795:SF445">
    <property type="entry name" value="AMINO ACID ABC TRANSPORTER PERMEASE PROTEIN"/>
    <property type="match status" value="1"/>
</dbReference>
<organism evidence="9 10">
    <name type="scientific">Mesorhizobium jarvisii</name>
    <dbReference type="NCBI Taxonomy" id="1777867"/>
    <lineage>
        <taxon>Bacteria</taxon>
        <taxon>Pseudomonadati</taxon>
        <taxon>Pseudomonadota</taxon>
        <taxon>Alphaproteobacteria</taxon>
        <taxon>Hyphomicrobiales</taxon>
        <taxon>Phyllobacteriaceae</taxon>
        <taxon>Mesorhizobium</taxon>
    </lineage>
</organism>